<dbReference type="Proteomes" id="UP001301769">
    <property type="component" value="Unassembled WGS sequence"/>
</dbReference>
<comment type="caution">
    <text evidence="7">The sequence shown here is derived from an EMBL/GenBank/DDBJ whole genome shotgun (WGS) entry which is preliminary data.</text>
</comment>
<evidence type="ECO:0000256" key="5">
    <source>
        <dbReference type="SAM" id="MobiDB-lite"/>
    </source>
</evidence>
<evidence type="ECO:0000259" key="6">
    <source>
        <dbReference type="PROSITE" id="PS51733"/>
    </source>
</evidence>
<dbReference type="InterPro" id="IPR004562">
    <property type="entry name" value="LipoylTrfase_LipoateP_Ligase"/>
</dbReference>
<feature type="compositionally biased region" description="Basic and acidic residues" evidence="5">
    <location>
        <begin position="325"/>
        <end position="343"/>
    </location>
</feature>
<evidence type="ECO:0000256" key="1">
    <source>
        <dbReference type="ARBA" id="ARBA00003253"/>
    </source>
</evidence>
<feature type="domain" description="BPL/LPL catalytic" evidence="6">
    <location>
        <begin position="76"/>
        <end position="275"/>
    </location>
</feature>
<evidence type="ECO:0000313" key="8">
    <source>
        <dbReference type="Proteomes" id="UP001301769"/>
    </source>
</evidence>
<accession>A0AAN7B7F0</accession>
<protein>
    <recommendedName>
        <fullName evidence="4">Putative lipoate-protein ligase A</fullName>
    </recommendedName>
</protein>
<evidence type="ECO:0000256" key="3">
    <source>
        <dbReference type="ARBA" id="ARBA00008242"/>
    </source>
</evidence>
<evidence type="ECO:0000313" key="7">
    <source>
        <dbReference type="EMBL" id="KAK4213638.1"/>
    </source>
</evidence>
<comment type="function">
    <text evidence="1">Catalyzes both the ATP-dependent activation of exogenously supplied lipoate to lipoyl-AMP and the transfer of the activated lipoyl onto the lipoyl domains of lipoate-dependent enzymes.</text>
</comment>
<evidence type="ECO:0000256" key="2">
    <source>
        <dbReference type="ARBA" id="ARBA00005085"/>
    </source>
</evidence>
<feature type="region of interest" description="Disordered" evidence="5">
    <location>
        <begin position="324"/>
        <end position="346"/>
    </location>
</feature>
<dbReference type="EMBL" id="MU858106">
    <property type="protein sequence ID" value="KAK4213638.1"/>
    <property type="molecule type" value="Genomic_DNA"/>
</dbReference>
<evidence type="ECO:0000256" key="4">
    <source>
        <dbReference type="ARBA" id="ARBA00015925"/>
    </source>
</evidence>
<keyword evidence="8" id="KW-1185">Reference proteome</keyword>
<name>A0AAN7B7F0_9PEZI</name>
<sequence length="454" mass="51553">MAFITRTGRASGCSVQSLLRRNFQPLFSPHQCQQQRSFTQRQLSKLSTNKLQIYKSTSTNPYINLSIEDHLLRNTPLHSTVLFLYKNRPCVVIGRNQNPWLELNLALCQKGITCPAKPQPQKIDIVRRRSGGGTVFHDEGNVNWTVISPKPGWKKDKHAEMVVRALKRLDISKGNPRVNERHDIVLDVDDDKSSYKISGSAYKVIQHRALHHGTCLLESPYLNSISEVLKSPAEPYIKANGVDSVRSPVCNVGIGTEEFIDAVVDEFKFLYDWDAENASYKLDENMLVHEDAALKVEKIKKGVEELMSDTWIYGQTPNFIFSTTPREKPRGEEVHPCPEDLRPRPPLPSHLPPKLRIFFQFRYGKCLKAGVFNAYHNMGFNSQMGTDTDSEIFKHKLYHIRTWEDIVVSAGALDESCGTPESRARDRHNIAMWLNHLLPPVVGTAVPSPPDVYE</sequence>
<dbReference type="Gene3D" id="3.30.930.10">
    <property type="entry name" value="Bira Bifunctional Protein, Domain 2"/>
    <property type="match status" value="1"/>
</dbReference>
<dbReference type="InterPro" id="IPR045864">
    <property type="entry name" value="aa-tRNA-synth_II/BPL/LPL"/>
</dbReference>
<organism evidence="7 8">
    <name type="scientific">Rhypophila decipiens</name>
    <dbReference type="NCBI Taxonomy" id="261697"/>
    <lineage>
        <taxon>Eukaryota</taxon>
        <taxon>Fungi</taxon>
        <taxon>Dikarya</taxon>
        <taxon>Ascomycota</taxon>
        <taxon>Pezizomycotina</taxon>
        <taxon>Sordariomycetes</taxon>
        <taxon>Sordariomycetidae</taxon>
        <taxon>Sordariales</taxon>
        <taxon>Naviculisporaceae</taxon>
        <taxon>Rhypophila</taxon>
    </lineage>
</organism>
<comment type="pathway">
    <text evidence="2">Protein modification; protein lipoylation via exogenous pathway; protein N(6)-(lipoyl)lysine from lipoate: step 2/2.</text>
</comment>
<dbReference type="GO" id="GO:0005739">
    <property type="term" value="C:mitochondrion"/>
    <property type="evidence" value="ECO:0007669"/>
    <property type="project" value="TreeGrafter"/>
</dbReference>
<dbReference type="InterPro" id="IPR004143">
    <property type="entry name" value="BPL_LPL_catalytic"/>
</dbReference>
<dbReference type="CDD" id="cd16443">
    <property type="entry name" value="LplA"/>
    <property type="match status" value="1"/>
</dbReference>
<dbReference type="PANTHER" id="PTHR12561">
    <property type="entry name" value="LIPOATE-PROTEIN LIGASE"/>
    <property type="match status" value="1"/>
</dbReference>
<dbReference type="GO" id="GO:0009249">
    <property type="term" value="P:protein lipoylation"/>
    <property type="evidence" value="ECO:0007669"/>
    <property type="project" value="InterPro"/>
</dbReference>
<dbReference type="Pfam" id="PF21948">
    <property type="entry name" value="LplA-B_cat"/>
    <property type="match status" value="1"/>
</dbReference>
<dbReference type="GO" id="GO:0017118">
    <property type="term" value="F:lipoyltransferase activity"/>
    <property type="evidence" value="ECO:0007669"/>
    <property type="project" value="TreeGrafter"/>
</dbReference>
<dbReference type="SUPFAM" id="SSF55681">
    <property type="entry name" value="Class II aaRS and biotin synthetases"/>
    <property type="match status" value="1"/>
</dbReference>
<dbReference type="PANTHER" id="PTHR12561:SF3">
    <property type="entry name" value="LIPOYLTRANSFERASE 1, MITOCHONDRIAL"/>
    <property type="match status" value="1"/>
</dbReference>
<proteinExistence type="inferred from homology"/>
<gene>
    <name evidence="7" type="ORF">QBC37DRAFT_422806</name>
</gene>
<comment type="similarity">
    <text evidence="3">Belongs to the LplA family.</text>
</comment>
<dbReference type="PROSITE" id="PS51733">
    <property type="entry name" value="BPL_LPL_CATALYTIC"/>
    <property type="match status" value="1"/>
</dbReference>
<dbReference type="AlphaFoldDB" id="A0AAN7B7F0"/>
<reference evidence="7" key="2">
    <citation type="submission" date="2023-05" db="EMBL/GenBank/DDBJ databases">
        <authorList>
            <consortium name="Lawrence Berkeley National Laboratory"/>
            <person name="Steindorff A."/>
            <person name="Hensen N."/>
            <person name="Bonometti L."/>
            <person name="Westerberg I."/>
            <person name="Brannstrom I.O."/>
            <person name="Guillou S."/>
            <person name="Cros-Aarteil S."/>
            <person name="Calhoun S."/>
            <person name="Haridas S."/>
            <person name="Kuo A."/>
            <person name="Mondo S."/>
            <person name="Pangilinan J."/>
            <person name="Riley R."/>
            <person name="Labutti K."/>
            <person name="Andreopoulos B."/>
            <person name="Lipzen A."/>
            <person name="Chen C."/>
            <person name="Yanf M."/>
            <person name="Daum C."/>
            <person name="Ng V."/>
            <person name="Clum A."/>
            <person name="Ohm R."/>
            <person name="Martin F."/>
            <person name="Silar P."/>
            <person name="Natvig D."/>
            <person name="Lalanne C."/>
            <person name="Gautier V."/>
            <person name="Ament-Velasquez S.L."/>
            <person name="Kruys A."/>
            <person name="Hutchinson M.I."/>
            <person name="Powell A.J."/>
            <person name="Barry K."/>
            <person name="Miller A.N."/>
            <person name="Grigoriev I.V."/>
            <person name="Debuchy R."/>
            <person name="Gladieux P."/>
            <person name="Thoren M.H."/>
            <person name="Johannesson H."/>
        </authorList>
    </citation>
    <scope>NUCLEOTIDE SEQUENCE</scope>
    <source>
        <strain evidence="7">PSN293</strain>
    </source>
</reference>
<reference evidence="7" key="1">
    <citation type="journal article" date="2023" name="Mol. Phylogenet. Evol.">
        <title>Genome-scale phylogeny and comparative genomics of the fungal order Sordariales.</title>
        <authorList>
            <person name="Hensen N."/>
            <person name="Bonometti L."/>
            <person name="Westerberg I."/>
            <person name="Brannstrom I.O."/>
            <person name="Guillou S."/>
            <person name="Cros-Aarteil S."/>
            <person name="Calhoun S."/>
            <person name="Haridas S."/>
            <person name="Kuo A."/>
            <person name="Mondo S."/>
            <person name="Pangilinan J."/>
            <person name="Riley R."/>
            <person name="LaButti K."/>
            <person name="Andreopoulos B."/>
            <person name="Lipzen A."/>
            <person name="Chen C."/>
            <person name="Yan M."/>
            <person name="Daum C."/>
            <person name="Ng V."/>
            <person name="Clum A."/>
            <person name="Steindorff A."/>
            <person name="Ohm R.A."/>
            <person name="Martin F."/>
            <person name="Silar P."/>
            <person name="Natvig D.O."/>
            <person name="Lalanne C."/>
            <person name="Gautier V."/>
            <person name="Ament-Velasquez S.L."/>
            <person name="Kruys A."/>
            <person name="Hutchinson M.I."/>
            <person name="Powell A.J."/>
            <person name="Barry K."/>
            <person name="Miller A.N."/>
            <person name="Grigoriev I.V."/>
            <person name="Debuchy R."/>
            <person name="Gladieux P."/>
            <person name="Hiltunen Thoren M."/>
            <person name="Johannesson H."/>
        </authorList>
    </citation>
    <scope>NUCLEOTIDE SEQUENCE</scope>
    <source>
        <strain evidence="7">PSN293</strain>
    </source>
</reference>